<dbReference type="Proteomes" id="UP000525078">
    <property type="component" value="Unassembled WGS sequence"/>
</dbReference>
<proteinExistence type="predicted"/>
<comment type="caution">
    <text evidence="1">The sequence shown here is derived from an EMBL/GenBank/DDBJ whole genome shotgun (WGS) entry which is preliminary data.</text>
</comment>
<accession>A0A7J6DUV6</accession>
<evidence type="ECO:0000313" key="1">
    <source>
        <dbReference type="EMBL" id="KAF4349590.1"/>
    </source>
</evidence>
<evidence type="ECO:0000313" key="2">
    <source>
        <dbReference type="Proteomes" id="UP000525078"/>
    </source>
</evidence>
<reference evidence="1 2" key="1">
    <citation type="journal article" date="2020" name="bioRxiv">
        <title>Sequence and annotation of 42 cannabis genomes reveals extensive copy number variation in cannabinoid synthesis and pathogen resistance genes.</title>
        <authorList>
            <person name="Mckernan K.J."/>
            <person name="Helbert Y."/>
            <person name="Kane L.T."/>
            <person name="Ebling H."/>
            <person name="Zhang L."/>
            <person name="Liu B."/>
            <person name="Eaton Z."/>
            <person name="Mclaughlin S."/>
            <person name="Kingan S."/>
            <person name="Baybayan P."/>
            <person name="Concepcion G."/>
            <person name="Jordan M."/>
            <person name="Riva A."/>
            <person name="Barbazuk W."/>
            <person name="Harkins T."/>
        </authorList>
    </citation>
    <scope>NUCLEOTIDE SEQUENCE [LARGE SCALE GENOMIC DNA]</scope>
    <source>
        <strain evidence="2">cv. Jamaican Lion 4</strain>
        <tissue evidence="1">Leaf</tissue>
    </source>
</reference>
<gene>
    <name evidence="1" type="ORF">F8388_003774</name>
</gene>
<dbReference type="EMBL" id="JAATIP010000391">
    <property type="protein sequence ID" value="KAF4349590.1"/>
    <property type="molecule type" value="Genomic_DNA"/>
</dbReference>
<organism evidence="1 2">
    <name type="scientific">Cannabis sativa</name>
    <name type="common">Hemp</name>
    <name type="synonym">Marijuana</name>
    <dbReference type="NCBI Taxonomy" id="3483"/>
    <lineage>
        <taxon>Eukaryota</taxon>
        <taxon>Viridiplantae</taxon>
        <taxon>Streptophyta</taxon>
        <taxon>Embryophyta</taxon>
        <taxon>Tracheophyta</taxon>
        <taxon>Spermatophyta</taxon>
        <taxon>Magnoliopsida</taxon>
        <taxon>eudicotyledons</taxon>
        <taxon>Gunneridae</taxon>
        <taxon>Pentapetalae</taxon>
        <taxon>rosids</taxon>
        <taxon>fabids</taxon>
        <taxon>Rosales</taxon>
        <taxon>Cannabaceae</taxon>
        <taxon>Cannabis</taxon>
    </lineage>
</organism>
<sequence>MSKMTTGSRVSSEISRRTGIRLDIDTPFRCIEMESFKGSASAKILDLVNELVSTVVTVSGHSFGVVDLWVDDIERSVSPLVDGIHFSGEEREKVERWKWHDLKVVEKLRFIEDDDGRNFVMLVWPQRQPIDV</sequence>
<protein>
    <submittedName>
        <fullName evidence="1">Uncharacterized protein</fullName>
    </submittedName>
</protein>
<dbReference type="AlphaFoldDB" id="A0A7J6DUV6"/>
<name>A0A7J6DUV6_CANSA</name>